<name>A0A848GG65_9RHOO</name>
<evidence type="ECO:0000259" key="3">
    <source>
        <dbReference type="PROSITE" id="PS50887"/>
    </source>
</evidence>
<dbReference type="Proteomes" id="UP000580043">
    <property type="component" value="Unassembled WGS sequence"/>
</dbReference>
<keyword evidence="1" id="KW-0812">Transmembrane</keyword>
<feature type="transmembrane region" description="Helical" evidence="1">
    <location>
        <begin position="123"/>
        <end position="144"/>
    </location>
</feature>
<protein>
    <submittedName>
        <fullName evidence="4">Sensor domain-containing diguanylate cyclase</fullName>
    </submittedName>
</protein>
<evidence type="ECO:0000256" key="1">
    <source>
        <dbReference type="SAM" id="Phobius"/>
    </source>
</evidence>
<feature type="transmembrane region" description="Helical" evidence="1">
    <location>
        <begin position="97"/>
        <end position="117"/>
    </location>
</feature>
<dbReference type="InterPro" id="IPR043128">
    <property type="entry name" value="Rev_trsase/Diguanyl_cyclase"/>
</dbReference>
<dbReference type="SMART" id="SM00086">
    <property type="entry name" value="PAC"/>
    <property type="match status" value="2"/>
</dbReference>
<dbReference type="InterPro" id="IPR029787">
    <property type="entry name" value="Nucleotide_cyclase"/>
</dbReference>
<gene>
    <name evidence="4" type="ORF">HHL15_22055</name>
</gene>
<proteinExistence type="predicted"/>
<evidence type="ECO:0000313" key="4">
    <source>
        <dbReference type="EMBL" id="NML28451.1"/>
    </source>
</evidence>
<dbReference type="PANTHER" id="PTHR44757">
    <property type="entry name" value="DIGUANYLATE CYCLASE DGCP"/>
    <property type="match status" value="1"/>
</dbReference>
<dbReference type="RefSeq" id="WP_169147978.1">
    <property type="nucleotide sequence ID" value="NZ_JABBGA010000027.1"/>
</dbReference>
<dbReference type="PANTHER" id="PTHR44757:SF2">
    <property type="entry name" value="BIOFILM ARCHITECTURE MAINTENANCE PROTEIN MBAA"/>
    <property type="match status" value="1"/>
</dbReference>
<dbReference type="AlphaFoldDB" id="A0A848GG65"/>
<dbReference type="InterPro" id="IPR035965">
    <property type="entry name" value="PAS-like_dom_sf"/>
</dbReference>
<dbReference type="InterPro" id="IPR000700">
    <property type="entry name" value="PAS-assoc_C"/>
</dbReference>
<feature type="domain" description="GGDEF" evidence="3">
    <location>
        <begin position="495"/>
        <end position="625"/>
    </location>
</feature>
<dbReference type="NCBIfam" id="TIGR00229">
    <property type="entry name" value="sensory_box"/>
    <property type="match status" value="1"/>
</dbReference>
<dbReference type="InterPro" id="IPR052155">
    <property type="entry name" value="Biofilm_reg_signaling"/>
</dbReference>
<dbReference type="NCBIfam" id="TIGR00254">
    <property type="entry name" value="GGDEF"/>
    <property type="match status" value="1"/>
</dbReference>
<dbReference type="PROSITE" id="PS50887">
    <property type="entry name" value="GGDEF"/>
    <property type="match status" value="1"/>
</dbReference>
<dbReference type="Pfam" id="PF13426">
    <property type="entry name" value="PAS_9"/>
    <property type="match status" value="1"/>
</dbReference>
<evidence type="ECO:0000313" key="5">
    <source>
        <dbReference type="Proteomes" id="UP000580043"/>
    </source>
</evidence>
<comment type="caution">
    <text evidence="4">The sequence shown here is derived from an EMBL/GenBank/DDBJ whole genome shotgun (WGS) entry which is preliminary data.</text>
</comment>
<feature type="transmembrane region" description="Helical" evidence="1">
    <location>
        <begin position="151"/>
        <end position="168"/>
    </location>
</feature>
<dbReference type="EMBL" id="JABBGA010000027">
    <property type="protein sequence ID" value="NML28451.1"/>
    <property type="molecule type" value="Genomic_DNA"/>
</dbReference>
<reference evidence="4 5" key="1">
    <citation type="submission" date="2020-04" db="EMBL/GenBank/DDBJ databases">
        <title>Zoogloea sp. G-4-1-14 isolated from soil.</title>
        <authorList>
            <person name="Dahal R.H."/>
        </authorList>
    </citation>
    <scope>NUCLEOTIDE SEQUENCE [LARGE SCALE GENOMIC DNA]</scope>
    <source>
        <strain evidence="4 5">G-4-1-14</strain>
    </source>
</reference>
<dbReference type="Gene3D" id="3.30.450.20">
    <property type="entry name" value="PAS domain"/>
    <property type="match status" value="2"/>
</dbReference>
<organism evidence="4 5">
    <name type="scientific">Zoogloea dura</name>
    <dbReference type="NCBI Taxonomy" id="2728840"/>
    <lineage>
        <taxon>Bacteria</taxon>
        <taxon>Pseudomonadati</taxon>
        <taxon>Pseudomonadota</taxon>
        <taxon>Betaproteobacteria</taxon>
        <taxon>Rhodocyclales</taxon>
        <taxon>Zoogloeaceae</taxon>
        <taxon>Zoogloea</taxon>
    </lineage>
</organism>
<dbReference type="InterPro" id="IPR000014">
    <property type="entry name" value="PAS"/>
</dbReference>
<dbReference type="CDD" id="cd01949">
    <property type="entry name" value="GGDEF"/>
    <property type="match status" value="1"/>
</dbReference>
<dbReference type="InterPro" id="IPR000160">
    <property type="entry name" value="GGDEF_dom"/>
</dbReference>
<dbReference type="SUPFAM" id="SSF55073">
    <property type="entry name" value="Nucleotide cyclase"/>
    <property type="match status" value="1"/>
</dbReference>
<keyword evidence="1" id="KW-0472">Membrane</keyword>
<feature type="domain" description="PAC" evidence="2">
    <location>
        <begin position="409"/>
        <end position="463"/>
    </location>
</feature>
<dbReference type="InterPro" id="IPR001610">
    <property type="entry name" value="PAC"/>
</dbReference>
<keyword evidence="1" id="KW-1133">Transmembrane helix</keyword>
<dbReference type="SUPFAM" id="SSF55785">
    <property type="entry name" value="PYP-like sensor domain (PAS domain)"/>
    <property type="match status" value="2"/>
</dbReference>
<feature type="transmembrane region" description="Helical" evidence="1">
    <location>
        <begin position="174"/>
        <end position="195"/>
    </location>
</feature>
<keyword evidence="5" id="KW-1185">Reference proteome</keyword>
<dbReference type="CDD" id="cd00130">
    <property type="entry name" value="PAS"/>
    <property type="match status" value="1"/>
</dbReference>
<sequence>MKFGSLSLFRQDTRSAHSARRRASPSALSHALRLHGTGQLTGLLCVLVISSQVEAGTALAIWWVALTTSQAVLLTMAQPPAWWQGSTTQHDPLLRHYFSAASALIGGGAWGTLPLVLPADAPALALATQYAVLGGVTLAGASTLSGSRTAFAVFITATLLPLFIQTLADPPPALPHASLLLGLFVLFALALNSLLHSTHRRVVRRRTSGAAQLLTQQLMLDNAREAIVLTHGHRIQRWNRRFSEVMRLPRHEARHSSLRHCFADPEEWQRHARAALEAFGRGTVYQGVTRLRRHDGSDFWAEISGRRVAAGTSPVQAIWVAADISNRIREDARDALAHNQLRKLIEQGSDWYWQTDCEHRLMHIVHHRTGGDERLCRNVGRTWWQFPRSDHSPGLSSAQLREIFEGREGFRDLRVTVPDGMRPPLHLHLSGTPRLDDHGAFAGYHGTAIDVTEQIRNTERIHHLAYHDHLTGLPNRRLLSDRLNQAMAHARRNRGRVGVILLDVDDFKRINDLAGHSTGDQVLMEIADRLRHAVRSCDSVARLEGDAFVILLPGLEQMQHAEQVAAKVLSALHEPIQRPFPRAPLGASMGIALFPEDADTASGLLDMADMRMQRAKRRGGQRIEG</sequence>
<dbReference type="Pfam" id="PF00990">
    <property type="entry name" value="GGDEF"/>
    <property type="match status" value="1"/>
</dbReference>
<accession>A0A848GG65</accession>
<dbReference type="SMART" id="SM00267">
    <property type="entry name" value="GGDEF"/>
    <property type="match status" value="1"/>
</dbReference>
<dbReference type="PROSITE" id="PS50113">
    <property type="entry name" value="PAC"/>
    <property type="match status" value="1"/>
</dbReference>
<evidence type="ECO:0000259" key="2">
    <source>
        <dbReference type="PROSITE" id="PS50113"/>
    </source>
</evidence>
<dbReference type="Gene3D" id="3.30.70.270">
    <property type="match status" value="1"/>
</dbReference>